<dbReference type="PANTHER" id="PTHR46481">
    <property type="entry name" value="ZINC FINGER BED DOMAIN-CONTAINING PROTEIN 4"/>
    <property type="match status" value="1"/>
</dbReference>
<dbReference type="SUPFAM" id="SSF57667">
    <property type="entry name" value="beta-beta-alpha zinc fingers"/>
    <property type="match status" value="1"/>
</dbReference>
<dbReference type="GO" id="GO:0003677">
    <property type="term" value="F:DNA binding"/>
    <property type="evidence" value="ECO:0007669"/>
    <property type="project" value="UniProtKB-KW"/>
</dbReference>
<accession>A0ABD0S390</accession>
<dbReference type="Pfam" id="PF05699">
    <property type="entry name" value="Dimer_Tnp_hAT"/>
    <property type="match status" value="1"/>
</dbReference>
<evidence type="ECO:0000256" key="7">
    <source>
        <dbReference type="ARBA" id="ARBA00023163"/>
    </source>
</evidence>
<reference evidence="12 13" key="1">
    <citation type="submission" date="2024-06" db="EMBL/GenBank/DDBJ databases">
        <title>A chromosome-level genome assembly of beet webworm, Loxostege sticticalis.</title>
        <authorList>
            <person name="Zhang Y."/>
        </authorList>
    </citation>
    <scope>NUCLEOTIDE SEQUENCE [LARGE SCALE GENOMIC DNA]</scope>
    <source>
        <strain evidence="12">AQ028</strain>
        <tissue evidence="12">Male pupae</tissue>
    </source>
</reference>
<dbReference type="PROSITE" id="PS50808">
    <property type="entry name" value="ZF_BED"/>
    <property type="match status" value="1"/>
</dbReference>
<dbReference type="InterPro" id="IPR012337">
    <property type="entry name" value="RNaseH-like_sf"/>
</dbReference>
<dbReference type="GO" id="GO:0009791">
    <property type="term" value="P:post-embryonic development"/>
    <property type="evidence" value="ECO:0007669"/>
    <property type="project" value="UniProtKB-ARBA"/>
</dbReference>
<keyword evidence="5" id="KW-0805">Transcription regulation</keyword>
<keyword evidence="3 9" id="KW-0863">Zinc-finger</keyword>
<protein>
    <recommendedName>
        <fullName evidence="11">BED-type domain-containing protein</fullName>
    </recommendedName>
</protein>
<dbReference type="EMBL" id="JBEDNZ010000031">
    <property type="protein sequence ID" value="KAL0808545.1"/>
    <property type="molecule type" value="Genomic_DNA"/>
</dbReference>
<evidence type="ECO:0000256" key="4">
    <source>
        <dbReference type="ARBA" id="ARBA00022833"/>
    </source>
</evidence>
<feature type="domain" description="BED-type" evidence="11">
    <location>
        <begin position="7"/>
        <end position="59"/>
    </location>
</feature>
<feature type="compositionally biased region" description="Low complexity" evidence="10">
    <location>
        <begin position="76"/>
        <end position="98"/>
    </location>
</feature>
<dbReference type="InterPro" id="IPR008906">
    <property type="entry name" value="HATC_C_dom"/>
</dbReference>
<dbReference type="InterPro" id="IPR003656">
    <property type="entry name" value="Znf_BED"/>
</dbReference>
<dbReference type="Proteomes" id="UP001549921">
    <property type="component" value="Unassembled WGS sequence"/>
</dbReference>
<evidence type="ECO:0000256" key="2">
    <source>
        <dbReference type="ARBA" id="ARBA00022723"/>
    </source>
</evidence>
<evidence type="ECO:0000256" key="9">
    <source>
        <dbReference type="PROSITE-ProRule" id="PRU00027"/>
    </source>
</evidence>
<keyword evidence="6" id="KW-0238">DNA-binding</keyword>
<keyword evidence="7" id="KW-0804">Transcription</keyword>
<organism evidence="12 13">
    <name type="scientific">Loxostege sticticalis</name>
    <name type="common">Beet webworm moth</name>
    <dbReference type="NCBI Taxonomy" id="481309"/>
    <lineage>
        <taxon>Eukaryota</taxon>
        <taxon>Metazoa</taxon>
        <taxon>Ecdysozoa</taxon>
        <taxon>Arthropoda</taxon>
        <taxon>Hexapoda</taxon>
        <taxon>Insecta</taxon>
        <taxon>Pterygota</taxon>
        <taxon>Neoptera</taxon>
        <taxon>Endopterygota</taxon>
        <taxon>Lepidoptera</taxon>
        <taxon>Glossata</taxon>
        <taxon>Ditrysia</taxon>
        <taxon>Pyraloidea</taxon>
        <taxon>Crambidae</taxon>
        <taxon>Pyraustinae</taxon>
        <taxon>Loxostege</taxon>
    </lineage>
</organism>
<dbReference type="GO" id="GO:0005634">
    <property type="term" value="C:nucleus"/>
    <property type="evidence" value="ECO:0007669"/>
    <property type="project" value="UniProtKB-SubCell"/>
</dbReference>
<dbReference type="PANTHER" id="PTHR46481:SF10">
    <property type="entry name" value="ZINC FINGER BED DOMAIN-CONTAINING PROTEIN 39"/>
    <property type="match status" value="1"/>
</dbReference>
<dbReference type="InterPro" id="IPR036236">
    <property type="entry name" value="Znf_C2H2_sf"/>
</dbReference>
<evidence type="ECO:0000256" key="5">
    <source>
        <dbReference type="ARBA" id="ARBA00023015"/>
    </source>
</evidence>
<dbReference type="SUPFAM" id="SSF140996">
    <property type="entry name" value="Hermes dimerisation domain"/>
    <property type="match status" value="1"/>
</dbReference>
<feature type="region of interest" description="Disordered" evidence="10">
    <location>
        <begin position="549"/>
        <end position="568"/>
    </location>
</feature>
<evidence type="ECO:0000256" key="8">
    <source>
        <dbReference type="ARBA" id="ARBA00023242"/>
    </source>
</evidence>
<gene>
    <name evidence="12" type="ORF">ABMA28_012990</name>
</gene>
<feature type="compositionally biased region" description="Polar residues" evidence="10">
    <location>
        <begin position="551"/>
        <end position="560"/>
    </location>
</feature>
<comment type="caution">
    <text evidence="12">The sequence shown here is derived from an EMBL/GenBank/DDBJ whole genome shotgun (WGS) entry which is preliminary data.</text>
</comment>
<dbReference type="GO" id="GO:0008270">
    <property type="term" value="F:zinc ion binding"/>
    <property type="evidence" value="ECO:0007669"/>
    <property type="project" value="UniProtKB-KW"/>
</dbReference>
<evidence type="ECO:0000313" key="13">
    <source>
        <dbReference type="Proteomes" id="UP001549921"/>
    </source>
</evidence>
<dbReference type="SUPFAM" id="SSF53098">
    <property type="entry name" value="Ribonuclease H-like"/>
    <property type="match status" value="1"/>
</dbReference>
<feature type="region of interest" description="Disordered" evidence="10">
    <location>
        <begin position="58"/>
        <end position="131"/>
    </location>
</feature>
<dbReference type="SMART" id="SM00614">
    <property type="entry name" value="ZnF_BED"/>
    <property type="match status" value="1"/>
</dbReference>
<keyword evidence="8" id="KW-0539">Nucleus</keyword>
<evidence type="ECO:0000256" key="6">
    <source>
        <dbReference type="ARBA" id="ARBA00023125"/>
    </source>
</evidence>
<dbReference type="InterPro" id="IPR052035">
    <property type="entry name" value="ZnF_BED_domain_contain"/>
</dbReference>
<evidence type="ECO:0000256" key="3">
    <source>
        <dbReference type="ARBA" id="ARBA00022771"/>
    </source>
</evidence>
<comment type="subcellular location">
    <subcellularLocation>
        <location evidence="1">Nucleus</location>
    </subcellularLocation>
</comment>
<evidence type="ECO:0000256" key="10">
    <source>
        <dbReference type="SAM" id="MobiDB-lite"/>
    </source>
</evidence>
<sequence length="680" mass="77178">MADSRKLKTSNLWNCFDGSTDGNKMATCKICQSKISYKSSTSNLKKHLDRKHPTIQFVSSKPLLLDSSQPPPEANTRTTSQPPTSISSTSTTTPSDSTRSSKEENEPSNSTSSCDDGEHATTSRSSKPAHLSKPLLNQNIIRYVNKKITPNEQKNLDRLLMQLFIFDYQPFSIVQDRGFRAFVAGLNPSYHLPDRKVLSNNLLPALYETCLAQTKEKLEAEADSVCLTTDIWTSSVNDAYLGVTAHYIDKDFNLKSVLLDCVPMSGSHTAENIKSIVIRILQDFKLKEKVLIMVTDNASNMRSAVEKMGFKHFGCYAHTLNLIVKHCTTENTADQKIREIITKVKNIVSHYKKSVKATEKLVLYQKSNGITVPKKVIQDVSTRWNSTLKMLERFVLLEDAIKATMAILCDEKWDTLTPEEWRICRELCIILQPFDQLTETMSAEKYVSGSQILILTRGLISALNKMLQISEDDLEENFVDGLHDSTKKLISCLRSETEKRFPNLEASKTIGIATFLDPRFKLNVFKNQNYALDVKRVLTELVAGIIKKSQPDQQSAQQDTEPTEPPTKKARFDIWNEYDNIINITRPDGTPTSQAILEVQRYLDLPVLGRKENPLEWWRTFQASFPNLAILARRRLNFLATSVPCERLFSKAGNILNDRRTRLGVRKVQQIIFLNSNFEY</sequence>
<proteinExistence type="predicted"/>
<evidence type="ECO:0000256" key="1">
    <source>
        <dbReference type="ARBA" id="ARBA00004123"/>
    </source>
</evidence>
<dbReference type="Pfam" id="PF02892">
    <property type="entry name" value="zf-BED"/>
    <property type="match status" value="1"/>
</dbReference>
<evidence type="ECO:0000259" key="11">
    <source>
        <dbReference type="PROSITE" id="PS50808"/>
    </source>
</evidence>
<name>A0ABD0S390_LOXSC</name>
<dbReference type="AlphaFoldDB" id="A0ABD0S390"/>
<keyword evidence="2" id="KW-0479">Metal-binding</keyword>
<evidence type="ECO:0000313" key="12">
    <source>
        <dbReference type="EMBL" id="KAL0808545.1"/>
    </source>
</evidence>
<keyword evidence="4" id="KW-0862">Zinc</keyword>